<feature type="domain" description="tRNA intron endonuclease catalytic" evidence="6">
    <location>
        <begin position="309"/>
        <end position="349"/>
    </location>
</feature>
<accession>A0A395J008</accession>
<feature type="compositionally biased region" description="Basic and acidic residues" evidence="4">
    <location>
        <begin position="211"/>
        <end position="224"/>
    </location>
</feature>
<keyword evidence="5" id="KW-1133">Transmembrane helix</keyword>
<dbReference type="GO" id="GO:0005634">
    <property type="term" value="C:nucleus"/>
    <property type="evidence" value="ECO:0007669"/>
    <property type="project" value="UniProtKB-ARBA"/>
</dbReference>
<protein>
    <recommendedName>
        <fullName evidence="2">tRNA-intron lyase</fullName>
        <ecNumber evidence="2">4.6.1.16</ecNumber>
    </recommendedName>
</protein>
<dbReference type="GO" id="GO:0016567">
    <property type="term" value="P:protein ubiquitination"/>
    <property type="evidence" value="ECO:0007669"/>
    <property type="project" value="TreeGrafter"/>
</dbReference>
<evidence type="ECO:0000313" key="8">
    <source>
        <dbReference type="EMBL" id="RAL63939.1"/>
    </source>
</evidence>
<keyword evidence="9" id="KW-1185">Reference proteome</keyword>
<feature type="compositionally biased region" description="Polar residues" evidence="4">
    <location>
        <begin position="1137"/>
        <end position="1152"/>
    </location>
</feature>
<dbReference type="GO" id="GO:0006388">
    <property type="term" value="P:tRNA splicing, via endonucleolytic cleavage and ligation"/>
    <property type="evidence" value="ECO:0007669"/>
    <property type="project" value="InterPro"/>
</dbReference>
<dbReference type="PANTHER" id="PTHR22696:SF1">
    <property type="entry name" value="E3 UBIQUITIN-PROTEIN LIGASE RNF26"/>
    <property type="match status" value="1"/>
</dbReference>
<organism evidence="8 9">
    <name type="scientific">Monilinia fructigena</name>
    <dbReference type="NCBI Taxonomy" id="38457"/>
    <lineage>
        <taxon>Eukaryota</taxon>
        <taxon>Fungi</taxon>
        <taxon>Dikarya</taxon>
        <taxon>Ascomycota</taxon>
        <taxon>Pezizomycotina</taxon>
        <taxon>Leotiomycetes</taxon>
        <taxon>Helotiales</taxon>
        <taxon>Sclerotiniaceae</taxon>
        <taxon>Monilinia</taxon>
    </lineage>
</organism>
<evidence type="ECO:0000313" key="9">
    <source>
        <dbReference type="Proteomes" id="UP000249056"/>
    </source>
</evidence>
<evidence type="ECO:0000259" key="7">
    <source>
        <dbReference type="Pfam" id="PF26577"/>
    </source>
</evidence>
<dbReference type="GO" id="GO:0003676">
    <property type="term" value="F:nucleic acid binding"/>
    <property type="evidence" value="ECO:0007669"/>
    <property type="project" value="InterPro"/>
</dbReference>
<keyword evidence="5" id="KW-0472">Membrane</keyword>
<comment type="caution">
    <text evidence="8">The sequence shown here is derived from an EMBL/GenBank/DDBJ whole genome shotgun (WGS) entry which is preliminary data.</text>
</comment>
<dbReference type="Pfam" id="PF01974">
    <property type="entry name" value="tRNA_int_endo"/>
    <property type="match status" value="1"/>
</dbReference>
<dbReference type="CDD" id="cd22363">
    <property type="entry name" value="tRNA-intron_lyase_C"/>
    <property type="match status" value="1"/>
</dbReference>
<dbReference type="InterPro" id="IPR059049">
    <property type="entry name" value="TSEN34_N"/>
</dbReference>
<feature type="transmembrane region" description="Helical" evidence="5">
    <location>
        <begin position="774"/>
        <end position="793"/>
    </location>
</feature>
<dbReference type="EC" id="4.6.1.16" evidence="2"/>
<gene>
    <name evidence="8" type="ORF">DID88_003127</name>
</gene>
<dbReference type="GO" id="GO:0006511">
    <property type="term" value="P:ubiquitin-dependent protein catabolic process"/>
    <property type="evidence" value="ECO:0007669"/>
    <property type="project" value="TreeGrafter"/>
</dbReference>
<dbReference type="InterPro" id="IPR006677">
    <property type="entry name" value="tRNA_intron_Endonuc_cat-like"/>
</dbReference>
<name>A0A395J008_9HELO</name>
<proteinExistence type="inferred from homology"/>
<dbReference type="InterPro" id="IPR011856">
    <property type="entry name" value="tRNA_endonuc-like_dom_sf"/>
</dbReference>
<feature type="compositionally biased region" description="Acidic residues" evidence="4">
    <location>
        <begin position="1122"/>
        <end position="1134"/>
    </location>
</feature>
<sequence length="1282" mass="142817">MVGGGDSAFGQDAPLGQMGMTSHGIIRLVMCEASINQNAWVWMDTDGKQVKDEDGEVIWDYSSMVLILHTFLHGRHLQLKVINNISSSFVIHSLDSFDLNPSMSPSSVLEPIAISFIAGRYLLFDIDVVTHLRRTYHICGVLTGTIPQIPQQNLFLGLPVELLPEEAKVLIDKKIAYIVEDTPWHRQNFTSLEGSDRKKYLESLKTEASKAKRAADTEARKRTENALAKKALKGGSGSLSSTPRQSNEPKDTISNEPDPLFDDERSVSRASSVATSSIKPWGITPTVSYPSSSIPKNFSSSSDPSVPSSYPLFAHLHSRDYFMTPGLRFGCDYTVYPGDPLRFHSHFVATGLGTGVKKGFLIGGENPEQKSVEEKNDGLIMAAPAMLDSGTKFDIASWTNWTAVNVTHYVPSARDLALAGPRMVMKLNGGRIIPEATGAGIPDSMETITSAAVAGIRQLAEDRTETITEEHLMANSKFSLESARSLGGLFTYATSKWALGCIVMAVVLNRTHIMASTRRPLEFTWKPRFLLRITPIILLLVQARWLLQSIQCQTSPDFGYLRWGNSSKSHSLMFTQNGGPLHTFSQAVLFGAKDSASCLAVSMIPNDYIVVHETNSEERIPNTYDLSGSLSLLWPLFKTFSFSQFVETISCAVQGRQVAAETGMTLFEHSLAFAEADAAVSAQIVGFTKINIPSDGDPNPKPTQIAITRSMIMKKINTTPEVLLVGFLSVMNHLTSHILGIFDIQGRFRLLNTGFWGIFIYVCHIFIIGFIPHVLVLCGIIICSTIYGVALVLSTLAPASGIDEPNIPAGQHIQNSGPRLSFSQRVIRAHHNMQANVPLSSIRITMHMDFYTALLRTGFAVMTMASEAVYLNESRGVNVKPNTWLEDDRLREIEEAGAQWLGPSFRAHESELAIDDHMPHNVGLVAARDQPSLPTQKFQSPYAREMTAQDTTKVKGQERVLRDGVGATERSGRWVMALEFFLGITRLVLRWWATCILVFMSWLGIQSRPRWLLWLVRRTKKDNVSTAIQVNDPDTLNFWLLNVDGELTLPKDEHVDVEVEMRRRLKTNQEYWSRNREIELESSLYQWWLNGGWWGSDDNSGTFSPDKRDLEDDMTSVISYSTEDEKDWESDDAVTDGQRTPTQQSPNPSRESSPFLDTPLSSTDLAQLLHPRNPEQKAEAQALALHLASDKILTRSRYRDIIQRERAQVLTSTLHRPQDFIPSDPTGKLCPEEEAQILEHLIISRRNYQKATKEPASWMQGASGMGENGPQCVSLACHEQFR</sequence>
<dbReference type="Gene3D" id="3.40.1350.10">
    <property type="match status" value="1"/>
</dbReference>
<reference evidence="8 9" key="1">
    <citation type="submission" date="2018-06" db="EMBL/GenBank/DDBJ databases">
        <title>Genome Sequence of the Brown Rot Fungal Pathogen Monilinia fructigena.</title>
        <authorList>
            <person name="Landi L."/>
            <person name="De Miccolis Angelini R.M."/>
            <person name="Pollastro S."/>
            <person name="Abate D."/>
            <person name="Faretra F."/>
            <person name="Romanazzi G."/>
        </authorList>
    </citation>
    <scope>NUCLEOTIDE SEQUENCE [LARGE SCALE GENOMIC DNA]</scope>
    <source>
        <strain evidence="8 9">Mfrg269</strain>
    </source>
</reference>
<dbReference type="EMBL" id="QKRW01000016">
    <property type="protein sequence ID" value="RAL63939.1"/>
    <property type="molecule type" value="Genomic_DNA"/>
</dbReference>
<evidence type="ECO:0000256" key="3">
    <source>
        <dbReference type="ARBA" id="ARBA00034031"/>
    </source>
</evidence>
<comment type="catalytic activity">
    <reaction evidence="3">
        <text>pretRNA = a 3'-half-tRNA molecule with a 5'-OH end + a 5'-half-tRNA molecule with a 2',3'-cyclic phosphate end + an intron with a 2',3'-cyclic phosphate and a 5'-hydroxyl terminus.</text>
        <dbReference type="EC" id="4.6.1.16"/>
    </reaction>
</comment>
<feature type="domain" description="TSEN34 N-terminal" evidence="7">
    <location>
        <begin position="112"/>
        <end position="181"/>
    </location>
</feature>
<evidence type="ECO:0000256" key="4">
    <source>
        <dbReference type="SAM" id="MobiDB-lite"/>
    </source>
</evidence>
<dbReference type="InterPro" id="IPR036167">
    <property type="entry name" value="tRNA_intron_Endo_cat-like_sf"/>
</dbReference>
<keyword evidence="5" id="KW-0812">Transmembrane</keyword>
<evidence type="ECO:0000256" key="5">
    <source>
        <dbReference type="SAM" id="Phobius"/>
    </source>
</evidence>
<evidence type="ECO:0000256" key="1">
    <source>
        <dbReference type="ARBA" id="ARBA00008078"/>
    </source>
</evidence>
<dbReference type="Pfam" id="PF26577">
    <property type="entry name" value="TSEN34_N"/>
    <property type="match status" value="1"/>
</dbReference>
<dbReference type="OrthoDB" id="66726at2759"/>
<feature type="transmembrane region" description="Helical" evidence="5">
    <location>
        <begin position="489"/>
        <end position="508"/>
    </location>
</feature>
<comment type="similarity">
    <text evidence="1">Belongs to the tRNA-intron endonuclease family.</text>
</comment>
<dbReference type="GO" id="GO:0000213">
    <property type="term" value="F:tRNA-intron lyase activity"/>
    <property type="evidence" value="ECO:0007669"/>
    <property type="project" value="UniProtKB-EC"/>
</dbReference>
<dbReference type="Proteomes" id="UP000249056">
    <property type="component" value="Unassembled WGS sequence"/>
</dbReference>
<feature type="transmembrane region" description="Helical" evidence="5">
    <location>
        <begin position="722"/>
        <end position="742"/>
    </location>
</feature>
<evidence type="ECO:0000256" key="2">
    <source>
        <dbReference type="ARBA" id="ARBA00012573"/>
    </source>
</evidence>
<feature type="region of interest" description="Disordered" evidence="4">
    <location>
        <begin position="211"/>
        <end position="267"/>
    </location>
</feature>
<dbReference type="SUPFAM" id="SSF53032">
    <property type="entry name" value="tRNA-intron endonuclease catalytic domain-like"/>
    <property type="match status" value="1"/>
</dbReference>
<feature type="transmembrane region" description="Helical" evidence="5">
    <location>
        <begin position="749"/>
        <end position="768"/>
    </location>
</feature>
<feature type="region of interest" description="Disordered" evidence="4">
    <location>
        <begin position="1120"/>
        <end position="1160"/>
    </location>
</feature>
<dbReference type="GO" id="GO:0061630">
    <property type="term" value="F:ubiquitin protein ligase activity"/>
    <property type="evidence" value="ECO:0007669"/>
    <property type="project" value="TreeGrafter"/>
</dbReference>
<dbReference type="PANTHER" id="PTHR22696">
    <property type="entry name" value="E3 UBIQUITIN-PROTEIN LIGASE RNF26"/>
    <property type="match status" value="1"/>
</dbReference>
<evidence type="ECO:0000259" key="6">
    <source>
        <dbReference type="Pfam" id="PF01974"/>
    </source>
</evidence>